<feature type="signal peptide" evidence="1">
    <location>
        <begin position="1"/>
        <end position="20"/>
    </location>
</feature>
<feature type="chain" id="PRO_5012978829" description="DUF1735 domain-containing protein" evidence="1">
    <location>
        <begin position="21"/>
        <end position="291"/>
    </location>
</feature>
<reference evidence="2 3" key="1">
    <citation type="submission" date="2017-02" db="EMBL/GenBank/DDBJ databases">
        <authorList>
            <person name="Peterson S.W."/>
        </authorList>
    </citation>
    <scope>NUCLEOTIDE SEQUENCE [LARGE SCALE GENOMIC DNA]</scope>
    <source>
        <strain evidence="2 3">DSM 22335</strain>
    </source>
</reference>
<gene>
    <name evidence="2" type="ORF">SAMN04488132_104341</name>
</gene>
<name>A0A1T4NP28_9BACT</name>
<evidence type="ECO:0000313" key="3">
    <source>
        <dbReference type="Proteomes" id="UP000190888"/>
    </source>
</evidence>
<keyword evidence="1" id="KW-0732">Signal</keyword>
<dbReference type="EMBL" id="FUWH01000004">
    <property type="protein sequence ID" value="SJZ80963.1"/>
    <property type="molecule type" value="Genomic_DNA"/>
</dbReference>
<accession>A0A1T4NP28</accession>
<evidence type="ECO:0008006" key="4">
    <source>
        <dbReference type="Google" id="ProtNLM"/>
    </source>
</evidence>
<dbReference type="OrthoDB" id="649663at2"/>
<dbReference type="RefSeq" id="WP_078831300.1">
    <property type="nucleotide sequence ID" value="NZ_FUWH01000004.1"/>
</dbReference>
<dbReference type="AlphaFoldDB" id="A0A1T4NP28"/>
<evidence type="ECO:0000256" key="1">
    <source>
        <dbReference type="SAM" id="SignalP"/>
    </source>
</evidence>
<keyword evidence="3" id="KW-1185">Reference proteome</keyword>
<dbReference type="Proteomes" id="UP000190888">
    <property type="component" value="Unassembled WGS sequence"/>
</dbReference>
<evidence type="ECO:0000313" key="2">
    <source>
        <dbReference type="EMBL" id="SJZ80963.1"/>
    </source>
</evidence>
<dbReference type="PROSITE" id="PS51257">
    <property type="entry name" value="PROKAR_LIPOPROTEIN"/>
    <property type="match status" value="1"/>
</dbReference>
<proteinExistence type="predicted"/>
<organism evidence="2 3">
    <name type="scientific">Sediminibacterium ginsengisoli</name>
    <dbReference type="NCBI Taxonomy" id="413434"/>
    <lineage>
        <taxon>Bacteria</taxon>
        <taxon>Pseudomonadati</taxon>
        <taxon>Bacteroidota</taxon>
        <taxon>Chitinophagia</taxon>
        <taxon>Chitinophagales</taxon>
        <taxon>Chitinophagaceae</taxon>
        <taxon>Sediminibacterium</taxon>
    </lineage>
</organism>
<dbReference type="STRING" id="413434.SAMN04488132_104341"/>
<sequence length="291" mass="30368">MKLRNLYVPVTVLAIAGVMASCDKNKAYPIITPPTEASFLTATSGTYYVKNDPNSVFKIPVGTTTLSSSARNVTVSVTSPTGATAGTQYTLPSTTVSIPGGKVVDSLAVKGIFSGFPGTRVDTLTFNITGGDVPASSYNKQYKLVMRRYCDVISTDLTGNYANSRDYDRALTGTASASKYTASISNWTSTGPTSATVLIKNLAVTGDIGFGPFAPTDPAATGLTATLDWSNPANFTVTIPTQNYVASLYTYGQSTISGSGTFSSCDQTFTITTTVRVAAGSFTAVVSTLIK</sequence>
<protein>
    <recommendedName>
        <fullName evidence="4">DUF1735 domain-containing protein</fullName>
    </recommendedName>
</protein>